<dbReference type="InterPro" id="IPR007238">
    <property type="entry name" value="DNA_primase_lsu_euk/arc"/>
</dbReference>
<evidence type="ECO:0000256" key="2">
    <source>
        <dbReference type="ARBA" id="ARBA00022485"/>
    </source>
</evidence>
<dbReference type="VEuPathDB" id="FungiDB:GMDG_01907"/>
<sequence length="500" mass="56527">MIRQDAKRIAFNRRAELDHRKKQFAVAKFQDHTYPHRLNFYILPPTADITLEQFEQWAIDRLRVLAELEACSFRNKTPAETAAHMKPLMDKYLPLSSSSSASPNLALERKKDHYSHFILRLAFASTEDLRRRFARVETALFRLRFQSDDARERGAFVAGLNLEWEAVGEAERKELLPELVAAGQGRKASEMVDEGWFKVDWMKVPELVESRRVLLKGGYAYVPGREQMSMVLAEFTARLDKALEQTSRALPRLDEDDRLSPILAHLSSTFLTPASTAPSSMVAGTITAASIPSLLPNFPLCMSTLGTTLATTHHLKHYARLQYTLFLKGLGLSLADSLQYWRSGFSAVTDDTFNKEYRYNIRHSYGDVGGDGNRRGGGYSPFSCQKILTEHPPGPGEAHGCPYRHYSLENLTATLQRTGVTDGSVLKGVKDDREKMKYHMACNRVFEHVHARELKRAKEEGTNLGRGETIVHPNEYFRRSFLLKGGGVKKEGRSEMEVDG</sequence>
<keyword evidence="2 9" id="KW-0004">4Fe-4S</keyword>
<evidence type="ECO:0000259" key="11">
    <source>
        <dbReference type="Pfam" id="PF04104"/>
    </source>
</evidence>
<keyword evidence="5 9" id="KW-0479">Metal-binding</keyword>
<keyword evidence="6 9" id="KW-0408">Iron</keyword>
<feature type="domain" description="DNA primase large subunit C-terminal" evidence="11">
    <location>
        <begin position="297"/>
        <end position="477"/>
    </location>
</feature>
<keyword evidence="7 9" id="KW-0411">Iron-sulfur</keyword>
<feature type="binding site" evidence="10">
    <location>
        <position position="401"/>
    </location>
    <ligand>
        <name>[4Fe-4S] cluster</name>
        <dbReference type="ChEBI" id="CHEBI:49883"/>
    </ligand>
</feature>
<dbReference type="InterPro" id="IPR016558">
    <property type="entry name" value="DNA_primase_lsu_euk"/>
</dbReference>
<protein>
    <recommendedName>
        <fullName evidence="9">DNA primase large subunit</fullName>
    </recommendedName>
</protein>
<reference evidence="12" key="1">
    <citation type="submission" date="2016-03" db="EMBL/GenBank/DDBJ databases">
        <title>Updated assembly of Pseudogymnoascus destructans, the fungus causing white-nose syndrome of bats.</title>
        <authorList>
            <person name="Palmer J.M."/>
            <person name="Drees K.P."/>
            <person name="Foster J.T."/>
            <person name="Lindner D.L."/>
        </authorList>
    </citation>
    <scope>NUCLEOTIDE SEQUENCE [LARGE SCALE GENOMIC DNA]</scope>
    <source>
        <strain evidence="12">20631-21</strain>
    </source>
</reference>
<dbReference type="eggNOG" id="KOG2267">
    <property type="taxonomic scope" value="Eukaryota"/>
</dbReference>
<dbReference type="GO" id="GO:0006269">
    <property type="term" value="P:DNA replication, synthesis of primer"/>
    <property type="evidence" value="ECO:0007669"/>
    <property type="project" value="UniProtKB-KW"/>
</dbReference>
<dbReference type="PANTHER" id="PTHR10537">
    <property type="entry name" value="DNA PRIMASE LARGE SUBUNIT"/>
    <property type="match status" value="1"/>
</dbReference>
<dbReference type="PANTHER" id="PTHR10537:SF3">
    <property type="entry name" value="DNA PRIMASE LARGE SUBUNIT"/>
    <property type="match status" value="1"/>
</dbReference>
<dbReference type="Proteomes" id="UP000077154">
    <property type="component" value="Unassembled WGS sequence"/>
</dbReference>
<comment type="similarity">
    <text evidence="1 9">Belongs to the eukaryotic-type primase large subunit family.</text>
</comment>
<comment type="function">
    <text evidence="9">DNA primase is the polymerase that synthesizes small RNA primers for the Okazaki fragments made during discontinuous DNA replication.</text>
</comment>
<accession>A0A176ZZF5</accession>
<dbReference type="EMBL" id="KV441410">
    <property type="protein sequence ID" value="OAF55278.1"/>
    <property type="molecule type" value="Genomic_DNA"/>
</dbReference>
<feature type="binding site" evidence="10">
    <location>
        <position position="301"/>
    </location>
    <ligand>
        <name>[4Fe-4S] cluster</name>
        <dbReference type="ChEBI" id="CHEBI:49883"/>
    </ligand>
</feature>
<dbReference type="FunFam" id="1.20.930.80:FF:000003">
    <property type="entry name" value="DNA primase large subunit"/>
    <property type="match status" value="1"/>
</dbReference>
<dbReference type="GO" id="GO:0051539">
    <property type="term" value="F:4 iron, 4 sulfur cluster binding"/>
    <property type="evidence" value="ECO:0007669"/>
    <property type="project" value="UniProtKB-UniRule"/>
</dbReference>
<feature type="binding site" evidence="10">
    <location>
        <position position="442"/>
    </location>
    <ligand>
        <name>[4Fe-4S] cluster</name>
        <dbReference type="ChEBI" id="CHEBI:49883"/>
    </ligand>
</feature>
<dbReference type="GO" id="GO:0046872">
    <property type="term" value="F:metal ion binding"/>
    <property type="evidence" value="ECO:0007669"/>
    <property type="project" value="UniProtKB-UniRule"/>
</dbReference>
<dbReference type="RefSeq" id="XP_024320579.1">
    <property type="nucleotide sequence ID" value="XM_024471767.1"/>
</dbReference>
<keyword evidence="3 9" id="KW-0639">Primosome</keyword>
<dbReference type="CDD" id="cd07322">
    <property type="entry name" value="PriL_PriS_Eukaryotic"/>
    <property type="match status" value="1"/>
</dbReference>
<evidence type="ECO:0000256" key="8">
    <source>
        <dbReference type="ARBA" id="ARBA00023125"/>
    </source>
</evidence>
<dbReference type="Pfam" id="PF26466">
    <property type="entry name" value="DNA_primase_lrg_N"/>
    <property type="match status" value="1"/>
</dbReference>
<evidence type="ECO:0000256" key="4">
    <source>
        <dbReference type="ARBA" id="ARBA00022705"/>
    </source>
</evidence>
<feature type="binding site" evidence="10">
    <location>
        <position position="384"/>
    </location>
    <ligand>
        <name>[4Fe-4S] cluster</name>
        <dbReference type="ChEBI" id="CHEBI:49883"/>
    </ligand>
</feature>
<evidence type="ECO:0000313" key="12">
    <source>
        <dbReference type="EMBL" id="OAF55278.1"/>
    </source>
</evidence>
<dbReference type="PIRSF" id="PIRSF009449">
    <property type="entry name" value="DNA_primase_large_subunit"/>
    <property type="match status" value="1"/>
</dbReference>
<evidence type="ECO:0000256" key="10">
    <source>
        <dbReference type="PIRSR" id="PIRSR009449-1"/>
    </source>
</evidence>
<evidence type="ECO:0000256" key="7">
    <source>
        <dbReference type="ARBA" id="ARBA00023014"/>
    </source>
</evidence>
<gene>
    <name evidence="12" type="ORF">VC83_08211</name>
</gene>
<keyword evidence="8 9" id="KW-0238">DNA-binding</keyword>
<evidence type="ECO:0000256" key="9">
    <source>
        <dbReference type="PIRNR" id="PIRNR009449"/>
    </source>
</evidence>
<evidence type="ECO:0000256" key="3">
    <source>
        <dbReference type="ARBA" id="ARBA00022515"/>
    </source>
</evidence>
<evidence type="ECO:0000256" key="1">
    <source>
        <dbReference type="ARBA" id="ARBA00010564"/>
    </source>
</evidence>
<dbReference type="GeneID" id="36291253"/>
<organism evidence="12">
    <name type="scientific">Pseudogymnoascus destructans</name>
    <dbReference type="NCBI Taxonomy" id="655981"/>
    <lineage>
        <taxon>Eukaryota</taxon>
        <taxon>Fungi</taxon>
        <taxon>Dikarya</taxon>
        <taxon>Ascomycota</taxon>
        <taxon>Pezizomycotina</taxon>
        <taxon>Leotiomycetes</taxon>
        <taxon>Thelebolales</taxon>
        <taxon>Thelebolaceae</taxon>
        <taxon>Pseudogymnoascus</taxon>
    </lineage>
</organism>
<dbReference type="Pfam" id="PF04104">
    <property type="entry name" value="DNA_primase_lrg"/>
    <property type="match status" value="1"/>
</dbReference>
<keyword evidence="4 9" id="KW-0235">DNA replication</keyword>
<dbReference type="Gene3D" id="1.20.930.80">
    <property type="match status" value="1"/>
</dbReference>
<dbReference type="GO" id="GO:0003677">
    <property type="term" value="F:DNA binding"/>
    <property type="evidence" value="ECO:0007669"/>
    <property type="project" value="UniProtKB-UniRule"/>
</dbReference>
<comment type="cofactor">
    <cofactor evidence="9">
        <name>[4Fe-4S] cluster</name>
        <dbReference type="ChEBI" id="CHEBI:49883"/>
    </cofactor>
    <text evidence="9">Binds 1 [4Fe-4S] cluster.</text>
</comment>
<dbReference type="AlphaFoldDB" id="A0A176ZZF5"/>
<dbReference type="GO" id="GO:0005658">
    <property type="term" value="C:alpha DNA polymerase:primase complex"/>
    <property type="evidence" value="ECO:0007669"/>
    <property type="project" value="TreeGrafter"/>
</dbReference>
<dbReference type="GO" id="GO:0006270">
    <property type="term" value="P:DNA replication initiation"/>
    <property type="evidence" value="ECO:0007669"/>
    <property type="project" value="TreeGrafter"/>
</dbReference>
<evidence type="ECO:0000256" key="6">
    <source>
        <dbReference type="ARBA" id="ARBA00023004"/>
    </source>
</evidence>
<proteinExistence type="inferred from homology"/>
<name>A0A176ZZF5_9PEZI</name>
<dbReference type="InterPro" id="IPR058560">
    <property type="entry name" value="DNA_primase_C"/>
</dbReference>
<evidence type="ECO:0000256" key="5">
    <source>
        <dbReference type="ARBA" id="ARBA00022723"/>
    </source>
</evidence>
<dbReference type="OrthoDB" id="421393at2759"/>